<dbReference type="GO" id="GO:0006508">
    <property type="term" value="P:proteolysis"/>
    <property type="evidence" value="ECO:0007669"/>
    <property type="project" value="UniProtKB-KW"/>
</dbReference>
<dbReference type="EMBL" id="FPLD01000060">
    <property type="protein sequence ID" value="SGY99343.1"/>
    <property type="molecule type" value="Genomic_DNA"/>
</dbReference>
<dbReference type="InterPro" id="IPR004387">
    <property type="entry name" value="Pept_M50_Zn"/>
</dbReference>
<dbReference type="PANTHER" id="PTHR42837:SF2">
    <property type="entry name" value="MEMBRANE METALLOPROTEASE ARASP2, CHLOROPLASTIC-RELATED"/>
    <property type="match status" value="1"/>
</dbReference>
<reference evidence="13 14" key="1">
    <citation type="submission" date="2016-11" db="EMBL/GenBank/DDBJ databases">
        <authorList>
            <person name="Jaros S."/>
            <person name="Januszkiewicz K."/>
            <person name="Wedrychowicz H."/>
        </authorList>
    </citation>
    <scope>NUCLEOTIDE SEQUENCE [LARGE SCALE GENOMIC DNA]</scope>
    <source>
        <strain evidence="13">NVI 5450</strain>
    </source>
</reference>
<evidence type="ECO:0000256" key="8">
    <source>
        <dbReference type="ARBA" id="ARBA00022989"/>
    </source>
</evidence>
<name>A0A1K9ZML5_9GAMM</name>
<dbReference type="GO" id="GO:0016020">
    <property type="term" value="C:membrane"/>
    <property type="evidence" value="ECO:0007669"/>
    <property type="project" value="UniProtKB-SubCell"/>
</dbReference>
<keyword evidence="10 11" id="KW-0472">Membrane</keyword>
<comment type="similarity">
    <text evidence="3 11">Belongs to the peptidase M50B family.</text>
</comment>
<dbReference type="Pfam" id="PF02163">
    <property type="entry name" value="Peptidase_M50"/>
    <property type="match status" value="1"/>
</dbReference>
<comment type="subcellular location">
    <subcellularLocation>
        <location evidence="2">Membrane</location>
        <topology evidence="2">Multi-pass membrane protein</topology>
    </subcellularLocation>
</comment>
<evidence type="ECO:0000256" key="1">
    <source>
        <dbReference type="ARBA" id="ARBA00001947"/>
    </source>
</evidence>
<keyword evidence="4 13" id="KW-0645">Protease</keyword>
<dbReference type="SUPFAM" id="SSF50156">
    <property type="entry name" value="PDZ domain-like"/>
    <property type="match status" value="2"/>
</dbReference>
<dbReference type="GO" id="GO:0046872">
    <property type="term" value="F:metal ion binding"/>
    <property type="evidence" value="ECO:0007669"/>
    <property type="project" value="UniProtKB-KW"/>
</dbReference>
<dbReference type="CDD" id="cd23082">
    <property type="entry name" value="cpPDZ1_EcRseP-like"/>
    <property type="match status" value="1"/>
</dbReference>
<dbReference type="InterPro" id="IPR001478">
    <property type="entry name" value="PDZ"/>
</dbReference>
<dbReference type="InterPro" id="IPR008915">
    <property type="entry name" value="Peptidase_M50"/>
</dbReference>
<feature type="transmembrane region" description="Helical" evidence="11">
    <location>
        <begin position="94"/>
        <end position="120"/>
    </location>
</feature>
<feature type="transmembrane region" description="Helical" evidence="11">
    <location>
        <begin position="377"/>
        <end position="397"/>
    </location>
</feature>
<evidence type="ECO:0000256" key="11">
    <source>
        <dbReference type="RuleBase" id="RU362031"/>
    </source>
</evidence>
<keyword evidence="6 11" id="KW-0378">Hydrolase</keyword>
<dbReference type="Gene3D" id="2.30.42.10">
    <property type="match status" value="2"/>
</dbReference>
<evidence type="ECO:0000256" key="10">
    <source>
        <dbReference type="ARBA" id="ARBA00023136"/>
    </source>
</evidence>
<dbReference type="EC" id="3.4.24.-" evidence="11"/>
<keyword evidence="9 11" id="KW-0482">Metalloprotease</keyword>
<comment type="cofactor">
    <cofactor evidence="1 11">
        <name>Zn(2+)</name>
        <dbReference type="ChEBI" id="CHEBI:29105"/>
    </cofactor>
</comment>
<dbReference type="SMART" id="SM00228">
    <property type="entry name" value="PDZ"/>
    <property type="match status" value="2"/>
</dbReference>
<evidence type="ECO:0000259" key="12">
    <source>
        <dbReference type="SMART" id="SM00228"/>
    </source>
</evidence>
<evidence type="ECO:0000256" key="3">
    <source>
        <dbReference type="ARBA" id="ARBA00007931"/>
    </source>
</evidence>
<feature type="domain" description="PDZ" evidence="12">
    <location>
        <begin position="211"/>
        <end position="280"/>
    </location>
</feature>
<dbReference type="NCBIfam" id="TIGR00054">
    <property type="entry name" value="RIP metalloprotease RseP"/>
    <property type="match status" value="1"/>
</dbReference>
<dbReference type="InterPro" id="IPR041489">
    <property type="entry name" value="PDZ_6"/>
</dbReference>
<keyword evidence="8 11" id="KW-1133">Transmembrane helix</keyword>
<feature type="domain" description="PDZ" evidence="12">
    <location>
        <begin position="116"/>
        <end position="188"/>
    </location>
</feature>
<keyword evidence="5 11" id="KW-0812">Transmembrane</keyword>
<dbReference type="GO" id="GO:0004222">
    <property type="term" value="F:metalloendopeptidase activity"/>
    <property type="evidence" value="ECO:0007669"/>
    <property type="project" value="InterPro"/>
</dbReference>
<evidence type="ECO:0000256" key="7">
    <source>
        <dbReference type="ARBA" id="ARBA00022833"/>
    </source>
</evidence>
<proteinExistence type="inferred from homology"/>
<gene>
    <name evidence="13" type="ORF">NVI5450_2181</name>
</gene>
<accession>A0A1K9ZML5</accession>
<organism evidence="13 14">
    <name type="scientific">Moritella viscosa</name>
    <dbReference type="NCBI Taxonomy" id="80854"/>
    <lineage>
        <taxon>Bacteria</taxon>
        <taxon>Pseudomonadati</taxon>
        <taxon>Pseudomonadota</taxon>
        <taxon>Gammaproteobacteria</taxon>
        <taxon>Alteromonadales</taxon>
        <taxon>Moritellaceae</taxon>
        <taxon>Moritella</taxon>
    </lineage>
</organism>
<dbReference type="PANTHER" id="PTHR42837">
    <property type="entry name" value="REGULATOR OF SIGMA-E PROTEASE RSEP"/>
    <property type="match status" value="1"/>
</dbReference>
<dbReference type="OrthoDB" id="9782003at2"/>
<dbReference type="NCBIfam" id="NF008046">
    <property type="entry name" value="PRK10779.1"/>
    <property type="match status" value="1"/>
</dbReference>
<sequence>MISSLWNLGAFIIALGILVAIHEFGHFWVARRCGVKVLRFSIGFGKTLWMRTGKDGTEYVVAMIPLGGFVKMLDERVDDVPEALKSQSFNRKPVLARIAIVAAGPLANFALAIVAFWFMFMIGVPSVKPVIGEVAPHSVMAQAGVTDNAIITAIDGQEVKDWNDVSLKIIEHMGEPSMAVQLYLEDTNYTVSHQIDLRDWTFDPELESPIKSVGLTPYQPAVSQELAQVVKGSAGERGGLLAGDKIIAVGQQHIDNWLMLVEKIQNSPDQMLVVTILRNGKQQELNVIPKGKADADGVLKGYLGVAPVVASYPEDYLVDIQYGILDSVQQSVERTWQLTALTFKMIGRLVTGDISLNNLSGPISIAKSAGASADYGLVYFLGFLALISVNLGLMNLMPLPVLDGGHLVFYTFELITGRPVSEKIQEVGFKVGSVIIMLLTGLALFNDFARL</sequence>
<evidence type="ECO:0000256" key="9">
    <source>
        <dbReference type="ARBA" id="ARBA00023049"/>
    </source>
</evidence>
<evidence type="ECO:0000256" key="5">
    <source>
        <dbReference type="ARBA" id="ARBA00022692"/>
    </source>
</evidence>
<feature type="transmembrane region" description="Helical" evidence="11">
    <location>
        <begin position="427"/>
        <end position="445"/>
    </location>
</feature>
<dbReference type="Proteomes" id="UP000183794">
    <property type="component" value="Unassembled WGS sequence"/>
</dbReference>
<evidence type="ECO:0000313" key="14">
    <source>
        <dbReference type="Proteomes" id="UP000183794"/>
    </source>
</evidence>
<keyword evidence="11" id="KW-0479">Metal-binding</keyword>
<evidence type="ECO:0000256" key="6">
    <source>
        <dbReference type="ARBA" id="ARBA00022801"/>
    </source>
</evidence>
<feature type="transmembrane region" description="Helical" evidence="11">
    <location>
        <begin position="6"/>
        <end position="29"/>
    </location>
</feature>
<protein>
    <recommendedName>
        <fullName evidence="11">Zinc metalloprotease</fullName>
        <ecNumber evidence="11">3.4.24.-</ecNumber>
    </recommendedName>
</protein>
<evidence type="ECO:0000256" key="2">
    <source>
        <dbReference type="ARBA" id="ARBA00004141"/>
    </source>
</evidence>
<dbReference type="InterPro" id="IPR036034">
    <property type="entry name" value="PDZ_sf"/>
</dbReference>
<evidence type="ECO:0000256" key="4">
    <source>
        <dbReference type="ARBA" id="ARBA00022670"/>
    </source>
</evidence>
<dbReference type="RefSeq" id="WP_075518228.1">
    <property type="nucleotide sequence ID" value="NZ_FPLD01000060.1"/>
</dbReference>
<keyword evidence="7 11" id="KW-0862">Zinc</keyword>
<dbReference type="AlphaFoldDB" id="A0A1K9ZML5"/>
<dbReference type="Pfam" id="PF17820">
    <property type="entry name" value="PDZ_6"/>
    <property type="match status" value="1"/>
</dbReference>
<evidence type="ECO:0000313" key="13">
    <source>
        <dbReference type="EMBL" id="SGY99343.1"/>
    </source>
</evidence>
<dbReference type="CDD" id="cd06163">
    <property type="entry name" value="S2P-M50_PDZ_RseP-like"/>
    <property type="match status" value="2"/>
</dbReference>